<dbReference type="EMBL" id="NKXS01001612">
    <property type="protein sequence ID" value="PIN17751.1"/>
    <property type="molecule type" value="Genomic_DNA"/>
</dbReference>
<keyword evidence="4 8" id="KW-1003">Cell membrane</keyword>
<dbReference type="STRING" id="429701.A0A2G9HJP7"/>
<dbReference type="InterPro" id="IPR044173">
    <property type="entry name" value="CASPL"/>
</dbReference>
<evidence type="ECO:0000256" key="3">
    <source>
        <dbReference type="ARBA" id="ARBA00011489"/>
    </source>
</evidence>
<comment type="subcellular location">
    <subcellularLocation>
        <location evidence="1 8">Cell membrane</location>
        <topology evidence="1 8">Multi-pass membrane protein</topology>
    </subcellularLocation>
</comment>
<gene>
    <name evidence="10" type="ORF">CDL12_09596</name>
</gene>
<protein>
    <recommendedName>
        <fullName evidence="8">CASP-like protein</fullName>
    </recommendedName>
</protein>
<dbReference type="GO" id="GO:0005886">
    <property type="term" value="C:plasma membrane"/>
    <property type="evidence" value="ECO:0007669"/>
    <property type="project" value="UniProtKB-SubCell"/>
</dbReference>
<evidence type="ECO:0000256" key="1">
    <source>
        <dbReference type="ARBA" id="ARBA00004651"/>
    </source>
</evidence>
<dbReference type="PANTHER" id="PTHR36488">
    <property type="entry name" value="CASP-LIKE PROTEIN 1U1"/>
    <property type="match status" value="1"/>
</dbReference>
<reference evidence="11" key="1">
    <citation type="journal article" date="2018" name="Gigascience">
        <title>Genome assembly of the Pink Ipe (Handroanthus impetiginosus, Bignoniaceae), a highly valued, ecologically keystone Neotropical timber forest tree.</title>
        <authorList>
            <person name="Silva-Junior O.B."/>
            <person name="Grattapaglia D."/>
            <person name="Novaes E."/>
            <person name="Collevatti R.G."/>
        </authorList>
    </citation>
    <scope>NUCLEOTIDE SEQUENCE [LARGE SCALE GENOMIC DNA]</scope>
    <source>
        <strain evidence="11">cv. UFG-1</strain>
    </source>
</reference>
<feature type="domain" description="Casparian strip membrane protein" evidence="9">
    <location>
        <begin position="20"/>
        <end position="174"/>
    </location>
</feature>
<dbReference type="InterPro" id="IPR006702">
    <property type="entry name" value="CASP_dom"/>
</dbReference>
<proteinExistence type="inferred from homology"/>
<evidence type="ECO:0000256" key="4">
    <source>
        <dbReference type="ARBA" id="ARBA00022475"/>
    </source>
</evidence>
<feature type="transmembrane region" description="Helical" evidence="8">
    <location>
        <begin position="77"/>
        <end position="100"/>
    </location>
</feature>
<name>A0A2G9HJP7_9LAMI</name>
<dbReference type="PANTHER" id="PTHR36488:SF8">
    <property type="entry name" value="CASP-LIKE PROTEIN 1U1"/>
    <property type="match status" value="1"/>
</dbReference>
<evidence type="ECO:0000256" key="8">
    <source>
        <dbReference type="RuleBase" id="RU361233"/>
    </source>
</evidence>
<dbReference type="AlphaFoldDB" id="A0A2G9HJP7"/>
<dbReference type="Proteomes" id="UP000231279">
    <property type="component" value="Unassembled WGS sequence"/>
</dbReference>
<sequence>MASGEEKTEVARSQVPVKGSKVELVVVLLRFIAFFATLSATLVMALNKQTKTITVATIGTVPVRATLTAKFHHTPAFVYFVIANGNASLHNLLMLVVTFMGAKCNFKRLAPLAIPILDLMNVSILSGGASAAVFMGQLGRNGNSHARWNKICDKFESFCDRSGGAMIASFIGLMLMIIICSLSIIKTLRNNHNSDKLVPNSSVVP</sequence>
<evidence type="ECO:0000313" key="10">
    <source>
        <dbReference type="EMBL" id="PIN17751.1"/>
    </source>
</evidence>
<accession>A0A2G9HJP7</accession>
<dbReference type="OrthoDB" id="610574at2759"/>
<keyword evidence="5 8" id="KW-0812">Transmembrane</keyword>
<evidence type="ECO:0000256" key="5">
    <source>
        <dbReference type="ARBA" id="ARBA00022692"/>
    </source>
</evidence>
<dbReference type="InterPro" id="IPR006459">
    <property type="entry name" value="CASP/CASPL"/>
</dbReference>
<evidence type="ECO:0000259" key="9">
    <source>
        <dbReference type="Pfam" id="PF04535"/>
    </source>
</evidence>
<evidence type="ECO:0000256" key="7">
    <source>
        <dbReference type="ARBA" id="ARBA00023136"/>
    </source>
</evidence>
<feature type="transmembrane region" description="Helical" evidence="8">
    <location>
        <begin position="112"/>
        <end position="135"/>
    </location>
</feature>
<dbReference type="NCBIfam" id="TIGR01569">
    <property type="entry name" value="A_tha_TIGR01569"/>
    <property type="match status" value="1"/>
</dbReference>
<feature type="transmembrane region" description="Helical" evidence="8">
    <location>
        <begin position="165"/>
        <end position="185"/>
    </location>
</feature>
<comment type="similarity">
    <text evidence="2 8">Belongs to the Casparian strip membrane proteins (CASP) family.</text>
</comment>
<organism evidence="10 11">
    <name type="scientific">Handroanthus impetiginosus</name>
    <dbReference type="NCBI Taxonomy" id="429701"/>
    <lineage>
        <taxon>Eukaryota</taxon>
        <taxon>Viridiplantae</taxon>
        <taxon>Streptophyta</taxon>
        <taxon>Embryophyta</taxon>
        <taxon>Tracheophyta</taxon>
        <taxon>Spermatophyta</taxon>
        <taxon>Magnoliopsida</taxon>
        <taxon>eudicotyledons</taxon>
        <taxon>Gunneridae</taxon>
        <taxon>Pentapetalae</taxon>
        <taxon>asterids</taxon>
        <taxon>lamiids</taxon>
        <taxon>Lamiales</taxon>
        <taxon>Bignoniaceae</taxon>
        <taxon>Crescentiina</taxon>
        <taxon>Tabebuia alliance</taxon>
        <taxon>Handroanthus</taxon>
    </lineage>
</organism>
<dbReference type="Pfam" id="PF04535">
    <property type="entry name" value="CASP_dom"/>
    <property type="match status" value="1"/>
</dbReference>
<keyword evidence="11" id="KW-1185">Reference proteome</keyword>
<comment type="subunit">
    <text evidence="3 8">Homodimer and heterodimers.</text>
</comment>
<comment type="caution">
    <text evidence="10">The sequence shown here is derived from an EMBL/GenBank/DDBJ whole genome shotgun (WGS) entry which is preliminary data.</text>
</comment>
<keyword evidence="7 8" id="KW-0472">Membrane</keyword>
<evidence type="ECO:0000256" key="2">
    <source>
        <dbReference type="ARBA" id="ARBA00007651"/>
    </source>
</evidence>
<evidence type="ECO:0000256" key="6">
    <source>
        <dbReference type="ARBA" id="ARBA00022989"/>
    </source>
</evidence>
<feature type="transmembrane region" description="Helical" evidence="8">
    <location>
        <begin position="24"/>
        <end position="46"/>
    </location>
</feature>
<keyword evidence="6 8" id="KW-1133">Transmembrane helix</keyword>
<evidence type="ECO:0000313" key="11">
    <source>
        <dbReference type="Proteomes" id="UP000231279"/>
    </source>
</evidence>